<sequence length="169" mass="18734">MEKKVCPACGFYSLEAHHFCDNCNYPFSGTDKERSVHIARFIDAKGVVADAEDSILRSQKIIFAVAAVNTVFMVIGAVNGGMDVLGFGLTLIVTVTILLCGVFIKKQPVFFTLVPLILIVATYIINFTISPESIFRGIIFKLIIIGSLGYSIYLVKQAERFKNQFQIEQ</sequence>
<evidence type="ECO:0000313" key="3">
    <source>
        <dbReference type="Proteomes" id="UP000219559"/>
    </source>
</evidence>
<feature type="transmembrane region" description="Helical" evidence="1">
    <location>
        <begin position="135"/>
        <end position="155"/>
    </location>
</feature>
<gene>
    <name evidence="2" type="ORF">B7P33_03525</name>
</gene>
<dbReference type="RefSeq" id="WP_097441900.1">
    <property type="nucleotide sequence ID" value="NZ_NBWU01000001.1"/>
</dbReference>
<evidence type="ECO:0000313" key="2">
    <source>
        <dbReference type="EMBL" id="PCE66378.1"/>
    </source>
</evidence>
<protein>
    <submittedName>
        <fullName evidence="2">Uncharacterized protein</fullName>
    </submittedName>
</protein>
<feature type="transmembrane region" description="Helical" evidence="1">
    <location>
        <begin position="84"/>
        <end position="104"/>
    </location>
</feature>
<keyword evidence="1" id="KW-1133">Transmembrane helix</keyword>
<keyword evidence="1" id="KW-0472">Membrane</keyword>
<keyword evidence="1" id="KW-0812">Transmembrane</keyword>
<keyword evidence="3" id="KW-1185">Reference proteome</keyword>
<feature type="transmembrane region" description="Helical" evidence="1">
    <location>
        <begin position="109"/>
        <end position="129"/>
    </location>
</feature>
<dbReference type="OrthoDB" id="1448908at2"/>
<feature type="transmembrane region" description="Helical" evidence="1">
    <location>
        <begin position="61"/>
        <end position="78"/>
    </location>
</feature>
<organism evidence="2 3">
    <name type="scientific">Sediminicola luteus</name>
    <dbReference type="NCBI Taxonomy" id="319238"/>
    <lineage>
        <taxon>Bacteria</taxon>
        <taxon>Pseudomonadati</taxon>
        <taxon>Bacteroidota</taxon>
        <taxon>Flavobacteriia</taxon>
        <taxon>Flavobacteriales</taxon>
        <taxon>Flavobacteriaceae</taxon>
        <taxon>Sediminicola</taxon>
    </lineage>
</organism>
<comment type="caution">
    <text evidence="2">The sequence shown here is derived from an EMBL/GenBank/DDBJ whole genome shotgun (WGS) entry which is preliminary data.</text>
</comment>
<reference evidence="2 3" key="1">
    <citation type="submission" date="2017-04" db="EMBL/GenBank/DDBJ databases">
        <title>A new member of the family Flavobacteriaceae isolated from ascidians.</title>
        <authorList>
            <person name="Chen L."/>
        </authorList>
    </citation>
    <scope>NUCLEOTIDE SEQUENCE [LARGE SCALE GENOMIC DNA]</scope>
    <source>
        <strain evidence="2 3">HQA918</strain>
    </source>
</reference>
<dbReference type="AlphaFoldDB" id="A0A2A4GEE6"/>
<dbReference type="EMBL" id="NBWU01000001">
    <property type="protein sequence ID" value="PCE66378.1"/>
    <property type="molecule type" value="Genomic_DNA"/>
</dbReference>
<proteinExistence type="predicted"/>
<evidence type="ECO:0000256" key="1">
    <source>
        <dbReference type="SAM" id="Phobius"/>
    </source>
</evidence>
<accession>A0A2A4GEE6</accession>
<dbReference type="Proteomes" id="UP000219559">
    <property type="component" value="Unassembled WGS sequence"/>
</dbReference>
<name>A0A2A4GEE6_9FLAO</name>